<dbReference type="Gene3D" id="1.10.287.3510">
    <property type="match status" value="1"/>
</dbReference>
<comment type="subcellular location">
    <subcellularLocation>
        <location evidence="1">Membrane</location>
        <topology evidence="1">Multi-pass membrane protein</topology>
    </subcellularLocation>
</comment>
<feature type="transmembrane region" description="Helical" evidence="11">
    <location>
        <begin position="27"/>
        <end position="45"/>
    </location>
</feature>
<evidence type="ECO:0000256" key="5">
    <source>
        <dbReference type="ARBA" id="ARBA00022967"/>
    </source>
</evidence>
<dbReference type="Pfam" id="PF00420">
    <property type="entry name" value="Oxidored_q2"/>
    <property type="match status" value="1"/>
</dbReference>
<evidence type="ECO:0000256" key="6">
    <source>
        <dbReference type="ARBA" id="ARBA00022989"/>
    </source>
</evidence>
<keyword evidence="8 11" id="KW-0472">Membrane</keyword>
<keyword evidence="5" id="KW-1278">Translocase</keyword>
<evidence type="ECO:0000256" key="11">
    <source>
        <dbReference type="SAM" id="Phobius"/>
    </source>
</evidence>
<dbReference type="GO" id="GO:0008137">
    <property type="term" value="F:NADH dehydrogenase (ubiquinone) activity"/>
    <property type="evidence" value="ECO:0007669"/>
    <property type="project" value="UniProtKB-EC"/>
</dbReference>
<evidence type="ECO:0000256" key="10">
    <source>
        <dbReference type="ARBA" id="ARBA00049551"/>
    </source>
</evidence>
<evidence type="ECO:0000256" key="8">
    <source>
        <dbReference type="ARBA" id="ARBA00023136"/>
    </source>
</evidence>
<organism evidence="12">
    <name type="scientific">Coleoptera sp. 11 KM-2017</name>
    <dbReference type="NCBI Taxonomy" id="2219314"/>
    <lineage>
        <taxon>Eukaryota</taxon>
        <taxon>Metazoa</taxon>
        <taxon>Ecdysozoa</taxon>
        <taxon>Arthropoda</taxon>
        <taxon>Hexapoda</taxon>
        <taxon>Insecta</taxon>
        <taxon>Pterygota</taxon>
        <taxon>Neoptera</taxon>
        <taxon>Endopterygota</taxon>
        <taxon>Coleoptera</taxon>
    </lineage>
</organism>
<keyword evidence="4 11" id="KW-0812">Transmembrane</keyword>
<keyword evidence="6 11" id="KW-1133">Transmembrane helix</keyword>
<comment type="catalytic activity">
    <reaction evidence="10">
        <text>a ubiquinone + NADH + 5 H(+)(in) = a ubiquinol + NAD(+) + 4 H(+)(out)</text>
        <dbReference type="Rhea" id="RHEA:29091"/>
        <dbReference type="Rhea" id="RHEA-COMP:9565"/>
        <dbReference type="Rhea" id="RHEA-COMP:9566"/>
        <dbReference type="ChEBI" id="CHEBI:15378"/>
        <dbReference type="ChEBI" id="CHEBI:16389"/>
        <dbReference type="ChEBI" id="CHEBI:17976"/>
        <dbReference type="ChEBI" id="CHEBI:57540"/>
        <dbReference type="ChEBI" id="CHEBI:57945"/>
        <dbReference type="EC" id="7.1.1.2"/>
    </reaction>
</comment>
<comment type="similarity">
    <text evidence="2">Belongs to the complex I subunit 4L family.</text>
</comment>
<protein>
    <recommendedName>
        <fullName evidence="3">NADH-ubiquinone oxidoreductase chain 4L</fullName>
    </recommendedName>
    <alternativeName>
        <fullName evidence="9">NADH dehydrogenase subunit 4L</fullName>
    </alternativeName>
</protein>
<name>A0A346RGH4_9COLE</name>
<keyword evidence="12" id="KW-0496">Mitochondrion</keyword>
<evidence type="ECO:0000256" key="1">
    <source>
        <dbReference type="ARBA" id="ARBA00004141"/>
    </source>
</evidence>
<gene>
    <name evidence="12" type="primary">nad4l</name>
</gene>
<evidence type="ECO:0000256" key="2">
    <source>
        <dbReference type="ARBA" id="ARBA00010519"/>
    </source>
</evidence>
<geneLocation type="mitochondrion" evidence="12"/>
<dbReference type="GO" id="GO:0016020">
    <property type="term" value="C:membrane"/>
    <property type="evidence" value="ECO:0007669"/>
    <property type="project" value="UniProtKB-SubCell"/>
</dbReference>
<evidence type="ECO:0000313" key="12">
    <source>
        <dbReference type="EMBL" id="AXS65171.1"/>
    </source>
</evidence>
<evidence type="ECO:0000256" key="4">
    <source>
        <dbReference type="ARBA" id="ARBA00022692"/>
    </source>
</evidence>
<proteinExistence type="inferred from homology"/>
<evidence type="ECO:0000256" key="3">
    <source>
        <dbReference type="ARBA" id="ARBA00016612"/>
    </source>
</evidence>
<dbReference type="EMBL" id="MG193370">
    <property type="protein sequence ID" value="AXS65171.1"/>
    <property type="molecule type" value="Genomic_DNA"/>
</dbReference>
<reference evidence="12" key="1">
    <citation type="journal article" date="2018" name="J. ISSAAS">
        <title>The contribution of mitochondrial metagenomics to large-scale data mining and phylogenetic analysis of Coleoptera.</title>
        <authorList>
            <person name="Miller K."/>
            <person name="Linard B."/>
            <person name="Motyka M."/>
            <person name="Bocek M."/>
            <person name="Vogler A.P."/>
        </authorList>
    </citation>
    <scope>NUCLEOTIDE SEQUENCE</scope>
</reference>
<keyword evidence="7" id="KW-0520">NAD</keyword>
<sequence>MLMFYSFILFLAGVSFGLKRKHLLLMLLSLEYLVIFMFLLIFVYVAKTMEYYFSMIFLIFAVCEGSIGLSILISLTRTHGNDYFSSFSILW</sequence>
<feature type="transmembrane region" description="Helical" evidence="11">
    <location>
        <begin position="52"/>
        <end position="75"/>
    </location>
</feature>
<dbReference type="InterPro" id="IPR039428">
    <property type="entry name" value="NUOK/Mnh_C1-like"/>
</dbReference>
<accession>A0A346RGH4</accession>
<evidence type="ECO:0000256" key="7">
    <source>
        <dbReference type="ARBA" id="ARBA00023027"/>
    </source>
</evidence>
<dbReference type="AlphaFoldDB" id="A0A346RGH4"/>
<evidence type="ECO:0000256" key="9">
    <source>
        <dbReference type="ARBA" id="ARBA00031586"/>
    </source>
</evidence>